<dbReference type="Pfam" id="PF00892">
    <property type="entry name" value="EamA"/>
    <property type="match status" value="1"/>
</dbReference>
<feature type="domain" description="EamA" evidence="3">
    <location>
        <begin position="11"/>
        <end position="144"/>
    </location>
</feature>
<dbReference type="InterPro" id="IPR037185">
    <property type="entry name" value="EmrE-like"/>
</dbReference>
<feature type="transmembrane region" description="Helical" evidence="2">
    <location>
        <begin position="36"/>
        <end position="56"/>
    </location>
</feature>
<organism evidence="4 5">
    <name type="scientific">Kineothrix alysoides</name>
    <dbReference type="NCBI Taxonomy" id="1469948"/>
    <lineage>
        <taxon>Bacteria</taxon>
        <taxon>Bacillati</taxon>
        <taxon>Bacillota</taxon>
        <taxon>Clostridia</taxon>
        <taxon>Lachnospirales</taxon>
        <taxon>Lachnospiraceae</taxon>
        <taxon>Kineothrix</taxon>
    </lineage>
</organism>
<evidence type="ECO:0000259" key="3">
    <source>
        <dbReference type="Pfam" id="PF00892"/>
    </source>
</evidence>
<feature type="transmembrane region" description="Helical" evidence="2">
    <location>
        <begin position="6"/>
        <end position="24"/>
    </location>
</feature>
<dbReference type="InterPro" id="IPR000620">
    <property type="entry name" value="EamA_dom"/>
</dbReference>
<name>A0A4R1R588_9FIRM</name>
<accession>A0A4R1R588</accession>
<comment type="similarity">
    <text evidence="1">Belongs to the EamA transporter family.</text>
</comment>
<evidence type="ECO:0000256" key="2">
    <source>
        <dbReference type="SAM" id="Phobius"/>
    </source>
</evidence>
<gene>
    <name evidence="4" type="ORF">EDD76_102128</name>
</gene>
<evidence type="ECO:0000256" key="1">
    <source>
        <dbReference type="ARBA" id="ARBA00007362"/>
    </source>
</evidence>
<feature type="transmembrane region" description="Helical" evidence="2">
    <location>
        <begin position="102"/>
        <end position="120"/>
    </location>
</feature>
<protein>
    <submittedName>
        <fullName evidence="4">EamA-like transporter family protein</fullName>
    </submittedName>
</protein>
<reference evidence="4 5" key="1">
    <citation type="submission" date="2019-03" db="EMBL/GenBank/DDBJ databases">
        <title>Genomic Encyclopedia of Type Strains, Phase IV (KMG-IV): sequencing the most valuable type-strain genomes for metagenomic binning, comparative biology and taxonomic classification.</title>
        <authorList>
            <person name="Goeker M."/>
        </authorList>
    </citation>
    <scope>NUCLEOTIDE SEQUENCE [LARGE SCALE GENOMIC DNA]</scope>
    <source>
        <strain evidence="4 5">DSM 100556</strain>
    </source>
</reference>
<dbReference type="GO" id="GO:0016020">
    <property type="term" value="C:membrane"/>
    <property type="evidence" value="ECO:0007669"/>
    <property type="project" value="InterPro"/>
</dbReference>
<evidence type="ECO:0000313" key="5">
    <source>
        <dbReference type="Proteomes" id="UP000295718"/>
    </source>
</evidence>
<keyword evidence="2" id="KW-0472">Membrane</keyword>
<keyword evidence="2" id="KW-1133">Transmembrane helix</keyword>
<sequence length="145" mass="16162">MNNLNYLYIMPILLVILSNVFYHTFSKNTPSDVNPFLALIATYGVALVSSILLFFLTKKESLIMEMSKMNLSNFLLGLAVLGVEGGYLLMYRNGWEISKGSLIANMCVSVIMLFVGWLLYKEGLSMKKLAGIAICIVGMFIINTK</sequence>
<feature type="transmembrane region" description="Helical" evidence="2">
    <location>
        <begin position="71"/>
        <end position="90"/>
    </location>
</feature>
<comment type="caution">
    <text evidence="4">The sequence shown here is derived from an EMBL/GenBank/DDBJ whole genome shotgun (WGS) entry which is preliminary data.</text>
</comment>
<proteinExistence type="inferred from homology"/>
<dbReference type="AlphaFoldDB" id="A0A4R1R588"/>
<keyword evidence="2" id="KW-0812">Transmembrane</keyword>
<dbReference type="RefSeq" id="WP_242843219.1">
    <property type="nucleotide sequence ID" value="NZ_JPNB01000001.1"/>
</dbReference>
<evidence type="ECO:0000313" key="4">
    <source>
        <dbReference type="EMBL" id="TCL60432.1"/>
    </source>
</evidence>
<dbReference type="SUPFAM" id="SSF103481">
    <property type="entry name" value="Multidrug resistance efflux transporter EmrE"/>
    <property type="match status" value="1"/>
</dbReference>
<dbReference type="Proteomes" id="UP000295718">
    <property type="component" value="Unassembled WGS sequence"/>
</dbReference>
<keyword evidence="5" id="KW-1185">Reference proteome</keyword>
<dbReference type="STRING" id="1469948.GCA_000732725_00165"/>
<dbReference type="EMBL" id="SLUO01000002">
    <property type="protein sequence ID" value="TCL60432.1"/>
    <property type="molecule type" value="Genomic_DNA"/>
</dbReference>